<feature type="compositionally biased region" description="Gly residues" evidence="4">
    <location>
        <begin position="57"/>
        <end position="66"/>
    </location>
</feature>
<feature type="site" description="Interaction with DNA" evidence="3">
    <location>
        <position position="527"/>
    </location>
</feature>
<name>A0AAN6MKT8_9PEZI</name>
<reference evidence="6" key="2">
    <citation type="submission" date="2023-05" db="EMBL/GenBank/DDBJ databases">
        <authorList>
            <consortium name="Lawrence Berkeley National Laboratory"/>
            <person name="Steindorff A."/>
            <person name="Hensen N."/>
            <person name="Bonometti L."/>
            <person name="Westerberg I."/>
            <person name="Brannstrom I.O."/>
            <person name="Guillou S."/>
            <person name="Cros-Aarteil S."/>
            <person name="Calhoun S."/>
            <person name="Haridas S."/>
            <person name="Kuo A."/>
            <person name="Mondo S."/>
            <person name="Pangilinan J."/>
            <person name="Riley R."/>
            <person name="Labutti K."/>
            <person name="Andreopoulos B."/>
            <person name="Lipzen A."/>
            <person name="Chen C."/>
            <person name="Yanf M."/>
            <person name="Daum C."/>
            <person name="Ng V."/>
            <person name="Clum A."/>
            <person name="Ohm R."/>
            <person name="Martin F."/>
            <person name="Silar P."/>
            <person name="Natvig D."/>
            <person name="Lalanne C."/>
            <person name="Gautier V."/>
            <person name="Ament-Velasquez S.L."/>
            <person name="Kruys A."/>
            <person name="Hutchinson M.I."/>
            <person name="Powell A.J."/>
            <person name="Barry K."/>
            <person name="Miller A.N."/>
            <person name="Grigoriev I.V."/>
            <person name="Debuchy R."/>
            <person name="Gladieux P."/>
            <person name="Thoren M.H."/>
            <person name="Johannesson H."/>
        </authorList>
    </citation>
    <scope>NUCLEOTIDE SEQUENCE</scope>
    <source>
        <strain evidence="6">CBS 103.79</strain>
    </source>
</reference>
<feature type="domain" description="PLD phosphodiesterase" evidence="5">
    <location>
        <begin position="500"/>
        <end position="530"/>
    </location>
</feature>
<reference evidence="6" key="1">
    <citation type="journal article" date="2023" name="Mol. Phylogenet. Evol.">
        <title>Genome-scale phylogeny and comparative genomics of the fungal order Sordariales.</title>
        <authorList>
            <person name="Hensen N."/>
            <person name="Bonometti L."/>
            <person name="Westerberg I."/>
            <person name="Brannstrom I.O."/>
            <person name="Guillou S."/>
            <person name="Cros-Aarteil S."/>
            <person name="Calhoun S."/>
            <person name="Haridas S."/>
            <person name="Kuo A."/>
            <person name="Mondo S."/>
            <person name="Pangilinan J."/>
            <person name="Riley R."/>
            <person name="LaButti K."/>
            <person name="Andreopoulos B."/>
            <person name="Lipzen A."/>
            <person name="Chen C."/>
            <person name="Yan M."/>
            <person name="Daum C."/>
            <person name="Ng V."/>
            <person name="Clum A."/>
            <person name="Steindorff A."/>
            <person name="Ohm R.A."/>
            <person name="Martin F."/>
            <person name="Silar P."/>
            <person name="Natvig D.O."/>
            <person name="Lalanne C."/>
            <person name="Gautier V."/>
            <person name="Ament-Velasquez S.L."/>
            <person name="Kruys A."/>
            <person name="Hutchinson M.I."/>
            <person name="Powell A.J."/>
            <person name="Barry K."/>
            <person name="Miller A.N."/>
            <person name="Grigoriev I.V."/>
            <person name="Debuchy R."/>
            <person name="Gladieux P."/>
            <person name="Hiltunen Thoren M."/>
            <person name="Johannesson H."/>
        </authorList>
    </citation>
    <scope>NUCLEOTIDE SEQUENCE</scope>
    <source>
        <strain evidence="6">CBS 103.79</strain>
    </source>
</reference>
<dbReference type="CDD" id="cd09122">
    <property type="entry name" value="PLDc_Tdp1_1"/>
    <property type="match status" value="1"/>
</dbReference>
<evidence type="ECO:0000256" key="3">
    <source>
        <dbReference type="PIRSR" id="PIRSR610347-3"/>
    </source>
</evidence>
<evidence type="ECO:0000256" key="2">
    <source>
        <dbReference type="PIRSR" id="PIRSR610347-2"/>
    </source>
</evidence>
<dbReference type="SUPFAM" id="SSF56024">
    <property type="entry name" value="Phospholipase D/nuclease"/>
    <property type="match status" value="2"/>
</dbReference>
<feature type="region of interest" description="Disordered" evidence="4">
    <location>
        <begin position="29"/>
        <end position="90"/>
    </location>
</feature>
<keyword evidence="7" id="KW-1185">Reference proteome</keyword>
<dbReference type="GO" id="GO:0003690">
    <property type="term" value="F:double-stranded DNA binding"/>
    <property type="evidence" value="ECO:0007669"/>
    <property type="project" value="TreeGrafter"/>
</dbReference>
<dbReference type="Proteomes" id="UP001303889">
    <property type="component" value="Unassembled WGS sequence"/>
</dbReference>
<feature type="compositionally biased region" description="Low complexity" evidence="4">
    <location>
        <begin position="137"/>
        <end position="159"/>
    </location>
</feature>
<feature type="active site" description="Nucleophile" evidence="1">
    <location>
        <position position="263"/>
    </location>
</feature>
<dbReference type="Pfam" id="PF06087">
    <property type="entry name" value="Tyr-DNA_phospho"/>
    <property type="match status" value="1"/>
</dbReference>
<organism evidence="6 7">
    <name type="scientific">Staphylotrichum tortipilum</name>
    <dbReference type="NCBI Taxonomy" id="2831512"/>
    <lineage>
        <taxon>Eukaryota</taxon>
        <taxon>Fungi</taxon>
        <taxon>Dikarya</taxon>
        <taxon>Ascomycota</taxon>
        <taxon>Pezizomycotina</taxon>
        <taxon>Sordariomycetes</taxon>
        <taxon>Sordariomycetidae</taxon>
        <taxon>Sordariales</taxon>
        <taxon>Chaetomiaceae</taxon>
        <taxon>Staphylotrichum</taxon>
    </lineage>
</organism>
<evidence type="ECO:0000313" key="7">
    <source>
        <dbReference type="Proteomes" id="UP001303889"/>
    </source>
</evidence>
<dbReference type="PANTHER" id="PTHR12415:SF4">
    <property type="entry name" value="TYROSYL-DNA PHOSPHODIESTERASE DOMAIN-CONTAINING PROTEIN"/>
    <property type="match status" value="1"/>
</dbReference>
<dbReference type="GO" id="GO:0006281">
    <property type="term" value="P:DNA repair"/>
    <property type="evidence" value="ECO:0007669"/>
    <property type="project" value="InterPro"/>
</dbReference>
<feature type="binding site" evidence="2">
    <location>
        <position position="265"/>
    </location>
    <ligand>
        <name>substrate</name>
    </ligand>
</feature>
<dbReference type="EMBL" id="MU855537">
    <property type="protein sequence ID" value="KAK3902038.1"/>
    <property type="molecule type" value="Genomic_DNA"/>
</dbReference>
<dbReference type="GO" id="GO:0003697">
    <property type="term" value="F:single-stranded DNA binding"/>
    <property type="evidence" value="ECO:0007669"/>
    <property type="project" value="TreeGrafter"/>
</dbReference>
<dbReference type="PROSITE" id="PS50035">
    <property type="entry name" value="PLD"/>
    <property type="match status" value="1"/>
</dbReference>
<sequence length="611" mass="66087">MAERLAAEINGEEDEDEALRIAIAMSLGQVPGTTRKGVRDEPGGVIDLTGEHDDESGGGGGGGGGLAKASVPAPEKLAPPVSSSGLSAFGLDRKQMEAERLARLSKRKASQLENQPTAQDRPAQRARVSATPPPPAKTSSATGQQSSSTTASSTSSSTTTPPPRRLPFPHGVVKRTWAFGQPRHADDIRLEDVLQKARLELAVLSSFQWDEGWLLTKIDLARTKVVLVAFAVDEAQREEMRANVPRDRIRFCFPPMQSMGYMHSKLQLLKYEGYLRIVVPTGNLMSYDWGETGTIENMVFIIDLPKFRTAEERDAQKPTPFAEELLYFLRAQTLDEKLVTSLLNYDFLETARYRFVHTIPGTHADQAAWKRTGYCGLGQAVNSLGFGTSAPIELDFICSSLGAVNYGFAWALYSACQGDSGLKEYESRTPSSKSKANTPPPVEVLSTLNHHMRVFFPSRETVLQSTGGVNSAGTICFLPKWWQAATFPRTLLRDAKSTRPGLLIHSKVLYARGDKGAFAYVGSANMSESAWGRLVKDRGTGKPRITCRNWECGVLIPADGTSPAGSDGDGDGLGAFVGSVPVPMEWASRSISAAEGAASAAARTPWFNQGG</sequence>
<dbReference type="InterPro" id="IPR010347">
    <property type="entry name" value="Tdp1"/>
</dbReference>
<dbReference type="AlphaFoldDB" id="A0AAN6MKT8"/>
<proteinExistence type="predicted"/>
<evidence type="ECO:0000313" key="6">
    <source>
        <dbReference type="EMBL" id="KAK3902038.1"/>
    </source>
</evidence>
<dbReference type="GO" id="GO:0005634">
    <property type="term" value="C:nucleus"/>
    <property type="evidence" value="ECO:0007669"/>
    <property type="project" value="InterPro"/>
</dbReference>
<gene>
    <name evidence="6" type="ORF">C8A05DRAFT_44448</name>
</gene>
<feature type="binding site" evidence="2">
    <location>
        <position position="507"/>
    </location>
    <ligand>
        <name>substrate</name>
    </ligand>
</feature>
<evidence type="ECO:0000259" key="5">
    <source>
        <dbReference type="PROSITE" id="PS50035"/>
    </source>
</evidence>
<feature type="active site" description="Proton donor/acceptor" evidence="1">
    <location>
        <position position="505"/>
    </location>
</feature>
<evidence type="ECO:0000256" key="4">
    <source>
        <dbReference type="SAM" id="MobiDB-lite"/>
    </source>
</evidence>
<dbReference type="GO" id="GO:0017005">
    <property type="term" value="F:3'-tyrosyl-DNA phosphodiesterase activity"/>
    <property type="evidence" value="ECO:0007669"/>
    <property type="project" value="TreeGrafter"/>
</dbReference>
<feature type="region of interest" description="Disordered" evidence="4">
    <location>
        <begin position="104"/>
        <end position="170"/>
    </location>
</feature>
<evidence type="ECO:0000256" key="1">
    <source>
        <dbReference type="PIRSR" id="PIRSR610347-1"/>
    </source>
</evidence>
<comment type="caution">
    <text evidence="6">The sequence shown here is derived from an EMBL/GenBank/DDBJ whole genome shotgun (WGS) entry which is preliminary data.</text>
</comment>
<accession>A0AAN6MKT8</accession>
<dbReference type="InterPro" id="IPR001736">
    <property type="entry name" value="PLipase_D/transphosphatidylase"/>
</dbReference>
<dbReference type="Gene3D" id="3.30.870.10">
    <property type="entry name" value="Endonuclease Chain A"/>
    <property type="match status" value="2"/>
</dbReference>
<dbReference type="PANTHER" id="PTHR12415">
    <property type="entry name" value="TYROSYL-DNA PHOSPHODIESTERASE 1"/>
    <property type="match status" value="1"/>
</dbReference>
<protein>
    <submittedName>
        <fullName evidence="6">Tyrosyl-DNA phosphodiesterase-domain-containing protein</fullName>
    </submittedName>
</protein>